<dbReference type="AlphaFoldDB" id="A0A8J7RHY0"/>
<evidence type="ECO:0000313" key="1">
    <source>
        <dbReference type="EMBL" id="MBP3191527.1"/>
    </source>
</evidence>
<accession>A0A8J7RHY0</accession>
<proteinExistence type="predicted"/>
<reference evidence="1" key="1">
    <citation type="submission" date="2021-02" db="EMBL/GenBank/DDBJ databases">
        <title>Natronogracilivirga saccharolytica gen. nov. sp. nov. a new anaerobic, haloalkiliphilic carbohydrate-fermenting bacterium from soda lake and proposing of Cyclonatronumiaceae fam. nov. in the phylum Balneolaeota.</title>
        <authorList>
            <person name="Zhilina T.N."/>
            <person name="Sorokin D.Y."/>
            <person name="Zavarzina D.G."/>
            <person name="Toshchakov S.V."/>
            <person name="Kublanov I.V."/>
        </authorList>
    </citation>
    <scope>NUCLEOTIDE SEQUENCE</scope>
    <source>
        <strain evidence="1">Z-1702</strain>
    </source>
</reference>
<protein>
    <recommendedName>
        <fullName evidence="3">DUF4270 family protein</fullName>
    </recommendedName>
</protein>
<dbReference type="EMBL" id="JAFIDN010000002">
    <property type="protein sequence ID" value="MBP3191527.1"/>
    <property type="molecule type" value="Genomic_DNA"/>
</dbReference>
<gene>
    <name evidence="1" type="ORF">NATSA_02505</name>
</gene>
<evidence type="ECO:0000313" key="2">
    <source>
        <dbReference type="Proteomes" id="UP000673975"/>
    </source>
</evidence>
<sequence>MQTFDGISNRLTLSLALLLTIWIFSGCDDTPVVGGDLSPDDASVKADTVLLDDTSIISTPSFSGNRQYVTTGSVDDPAIGQLFATAMLRPSIDREEGADSIGPGAAASIALSPDYFYGMEAEPASYHIVEIERRWRSSSWRYDSIPELGHSVVAEFTLTDSDSIVVPLDQQWADKYREIFMTESDAVRDSLYEAEMHGLAIVPADDNGKMFSFEPSQAELLFETADGEGGISQEFRRWAVSLEKDLTFSNDADGSRLVFNTMRHMLELDIEFTEEFLGTNNFSRVELVMYKDTVSMQQDVPSTFLRPGSETMRVYQLEDEQLDFAITADPTFQSNIRSEDNSFRFNLTNLVNERLHLNSDSRKLYGVIGANDGRVFPHIISGKNDPGRSPKLLITSFSKDQ</sequence>
<evidence type="ECO:0008006" key="3">
    <source>
        <dbReference type="Google" id="ProtNLM"/>
    </source>
</evidence>
<name>A0A8J7RHY0_9BACT</name>
<keyword evidence="2" id="KW-1185">Reference proteome</keyword>
<comment type="caution">
    <text evidence="1">The sequence shown here is derived from an EMBL/GenBank/DDBJ whole genome shotgun (WGS) entry which is preliminary data.</text>
</comment>
<organism evidence="1 2">
    <name type="scientific">Natronogracilivirga saccharolytica</name>
    <dbReference type="NCBI Taxonomy" id="2812953"/>
    <lineage>
        <taxon>Bacteria</taxon>
        <taxon>Pseudomonadati</taxon>
        <taxon>Balneolota</taxon>
        <taxon>Balneolia</taxon>
        <taxon>Balneolales</taxon>
        <taxon>Cyclonatronaceae</taxon>
        <taxon>Natronogracilivirga</taxon>
    </lineage>
</organism>
<dbReference type="RefSeq" id="WP_210510139.1">
    <property type="nucleotide sequence ID" value="NZ_JAFIDN010000002.1"/>
</dbReference>
<dbReference type="Proteomes" id="UP000673975">
    <property type="component" value="Unassembled WGS sequence"/>
</dbReference>